<dbReference type="GO" id="GO:0046872">
    <property type="term" value="F:metal ion binding"/>
    <property type="evidence" value="ECO:0007669"/>
    <property type="project" value="UniProtKB-KW"/>
</dbReference>
<evidence type="ECO:0008006" key="16">
    <source>
        <dbReference type="Google" id="ProtNLM"/>
    </source>
</evidence>
<dbReference type="Pfam" id="PF03281">
    <property type="entry name" value="Mab-21"/>
    <property type="match status" value="3"/>
</dbReference>
<organism evidence="14 15">
    <name type="scientific">Tenebrio molitor</name>
    <name type="common">Yellow mealworm beetle</name>
    <dbReference type="NCBI Taxonomy" id="7067"/>
    <lineage>
        <taxon>Eukaryota</taxon>
        <taxon>Metazoa</taxon>
        <taxon>Ecdysozoa</taxon>
        <taxon>Arthropoda</taxon>
        <taxon>Hexapoda</taxon>
        <taxon>Insecta</taxon>
        <taxon>Pterygota</taxon>
        <taxon>Neoptera</taxon>
        <taxon>Endopterygota</taxon>
        <taxon>Coleoptera</taxon>
        <taxon>Polyphaga</taxon>
        <taxon>Cucujiformia</taxon>
        <taxon>Tenebrionidae</taxon>
        <taxon>Tenebrio</taxon>
    </lineage>
</organism>
<comment type="cofactor">
    <cofactor evidence="2">
        <name>Mg(2+)</name>
        <dbReference type="ChEBI" id="CHEBI:18420"/>
    </cofactor>
</comment>
<evidence type="ECO:0000256" key="1">
    <source>
        <dbReference type="ARBA" id="ARBA00001936"/>
    </source>
</evidence>
<feature type="domain" description="Mab-21-like nucleotidyltransferase" evidence="12">
    <location>
        <begin position="697"/>
        <end position="889"/>
    </location>
</feature>
<keyword evidence="4" id="KW-0808">Transferase</keyword>
<dbReference type="InterPro" id="IPR046906">
    <property type="entry name" value="Mab-21_HhH/H2TH-like"/>
</dbReference>
<evidence type="ECO:0000256" key="5">
    <source>
        <dbReference type="ARBA" id="ARBA00022695"/>
    </source>
</evidence>
<dbReference type="Pfam" id="PF20266">
    <property type="entry name" value="Mab-21_C"/>
    <property type="match status" value="3"/>
</dbReference>
<reference evidence="14" key="1">
    <citation type="journal article" date="2020" name="J Insects Food Feed">
        <title>The yellow mealworm (Tenebrio molitor) genome: a resource for the emerging insects as food and feed industry.</title>
        <authorList>
            <person name="Eriksson T."/>
            <person name="Andere A."/>
            <person name="Kelstrup H."/>
            <person name="Emery V."/>
            <person name="Picard C."/>
        </authorList>
    </citation>
    <scope>NUCLEOTIDE SEQUENCE</scope>
    <source>
        <strain evidence="14">Stoneville</strain>
        <tissue evidence="14">Whole head</tissue>
    </source>
</reference>
<evidence type="ECO:0000256" key="2">
    <source>
        <dbReference type="ARBA" id="ARBA00001946"/>
    </source>
</evidence>
<evidence type="ECO:0000256" key="10">
    <source>
        <dbReference type="ARBA" id="ARBA00023134"/>
    </source>
</evidence>
<evidence type="ECO:0000259" key="13">
    <source>
        <dbReference type="Pfam" id="PF20266"/>
    </source>
</evidence>
<evidence type="ECO:0000256" key="6">
    <source>
        <dbReference type="ARBA" id="ARBA00022723"/>
    </source>
</evidence>
<feature type="domain" description="Mab-21-like HhH/H2TH-like" evidence="13">
    <location>
        <begin position="114"/>
        <end position="204"/>
    </location>
</feature>
<feature type="domain" description="Mab-21-like HhH/H2TH-like" evidence="13">
    <location>
        <begin position="893"/>
        <end position="983"/>
    </location>
</feature>
<dbReference type="Gene3D" id="3.30.460.90">
    <property type="match status" value="2"/>
</dbReference>
<evidence type="ECO:0000259" key="12">
    <source>
        <dbReference type="Pfam" id="PF03281"/>
    </source>
</evidence>
<protein>
    <recommendedName>
        <fullName evidence="16">Mab-21-like nucleotidyltransferase domain-containing protein</fullName>
    </recommendedName>
</protein>
<keyword evidence="11" id="KW-0464">Manganese</keyword>
<keyword evidence="7" id="KW-0547">Nucleotide-binding</keyword>
<evidence type="ECO:0000256" key="4">
    <source>
        <dbReference type="ARBA" id="ARBA00022679"/>
    </source>
</evidence>
<dbReference type="GO" id="GO:0005525">
    <property type="term" value="F:GTP binding"/>
    <property type="evidence" value="ECO:0007669"/>
    <property type="project" value="UniProtKB-KW"/>
</dbReference>
<evidence type="ECO:0000256" key="9">
    <source>
        <dbReference type="ARBA" id="ARBA00022842"/>
    </source>
</evidence>
<gene>
    <name evidence="14" type="ORF">GEV33_002377</name>
</gene>
<dbReference type="Proteomes" id="UP000719412">
    <property type="component" value="Unassembled WGS sequence"/>
</dbReference>
<evidence type="ECO:0000256" key="3">
    <source>
        <dbReference type="ARBA" id="ARBA00008307"/>
    </source>
</evidence>
<evidence type="ECO:0000256" key="7">
    <source>
        <dbReference type="ARBA" id="ARBA00022741"/>
    </source>
</evidence>
<dbReference type="PANTHER" id="PTHR10656">
    <property type="entry name" value="CELL FATE DETERMINING PROTEIN MAB21-RELATED"/>
    <property type="match status" value="1"/>
</dbReference>
<dbReference type="Gene3D" id="1.10.1410.40">
    <property type="match status" value="3"/>
</dbReference>
<dbReference type="InterPro" id="IPR046903">
    <property type="entry name" value="Mab-21-like_nuc_Trfase"/>
</dbReference>
<feature type="domain" description="Mab-21-like HhH/H2TH-like" evidence="13">
    <location>
        <begin position="506"/>
        <end position="594"/>
    </location>
</feature>
<keyword evidence="8" id="KW-0067">ATP-binding</keyword>
<keyword evidence="9" id="KW-0460">Magnesium</keyword>
<dbReference type="InterPro" id="IPR024810">
    <property type="entry name" value="MAB21L/cGLR"/>
</dbReference>
<keyword evidence="15" id="KW-1185">Reference proteome</keyword>
<name>A0A8J6HTM4_TENMO</name>
<proteinExistence type="inferred from homology"/>
<feature type="domain" description="Mab-21-like nucleotidyltransferase" evidence="12">
    <location>
        <begin position="299"/>
        <end position="498"/>
    </location>
</feature>
<evidence type="ECO:0000313" key="14">
    <source>
        <dbReference type="EMBL" id="KAH0820414.1"/>
    </source>
</evidence>
<comment type="similarity">
    <text evidence="3">Belongs to the mab-21 family.</text>
</comment>
<reference evidence="14" key="2">
    <citation type="submission" date="2021-08" db="EMBL/GenBank/DDBJ databases">
        <authorList>
            <person name="Eriksson T."/>
        </authorList>
    </citation>
    <scope>NUCLEOTIDE SEQUENCE</scope>
    <source>
        <strain evidence="14">Stoneville</strain>
        <tissue evidence="14">Whole head</tissue>
    </source>
</reference>
<evidence type="ECO:0000256" key="11">
    <source>
        <dbReference type="ARBA" id="ARBA00023211"/>
    </source>
</evidence>
<dbReference type="GO" id="GO:0016779">
    <property type="term" value="F:nucleotidyltransferase activity"/>
    <property type="evidence" value="ECO:0007669"/>
    <property type="project" value="UniProtKB-KW"/>
</dbReference>
<dbReference type="PANTHER" id="PTHR10656:SF42">
    <property type="entry name" value="CYCLIC GMP-AMP SYNTHASE-LIKE PROTEIN-RELATED"/>
    <property type="match status" value="1"/>
</dbReference>
<keyword evidence="10" id="KW-0342">GTP-binding</keyword>
<sequence>MPFVTSYLLVGAKEFPIRFSKSGPALTLHVDVGDCTLDVDLVISFVFTKDEWPHDSPNPYSKYLSCGGSSGFNEFFIVAKNPKDVPDYFLPEQHWRLSFQEQERQLIANKVRLKPVGRLLKKLKKKQQHDKIASYYIKTVLLFMVERRTDAFWQQSLSHVFLDDLETYTKYIRNKKIPYYWNEEYNLIGHVDHRTLTNFADRLENIIEDIKRNPDEPYTVVDYLLNVWERAQFFVEDEHNMENILHKVNRRFISPSGEDIHRNNEIFESVINVLVLENMQSVDPVFASMFKRVFYGGSYYDGLHVGRTYDYDLNLLLVMPQDASPNLQQSTFPSHIQLQVTNTSWLWTSPVYSNFKQTFLDDDNYLITDKALNWMKSIVQTGFDLLPCTGGRHYLSTEVGEFPVYFSESGPAVTLHIDVDGDYRIVVDLVVSFVFTEDKWPPGFLPNPYSKFISWLGTTTDLNEFFIVAKKPKDVPDYYLHGRHWRLSFQEQERELIADKEKLMAVGRLLKKMRNKEQHNKIASYYIKTVLLFMVKQRNDAFWKQPLSTVLLDVLETYTKYIRDKKIPYYWNKEYNLIGHIDDRTLTNFADRLEYIIKDIKTNQDKPDTVAKYLLNNGELEAFYREGLDKPERQSKLSNMEKVLQEINKKFISLPEQEIRRNNQILDSVVTTFVDKMKQKDALFKATYRRVFYGGSYYDGLRVGKPEEFDLDLLLDIPKFSEPTLIPSNIPGFVHLQVKNFDGFMKRPEAQPAYASFGKLFSGNFLSTQKALAWMEGVVQKSLNDFPKQGTAHVVKNATGTFLVSFSKAGPALTLHVSGAGVKMDVDLVTCFVFRGDKWPVNGFRSNPFPSTKPEFFIVPKKPKAPDNQPIERYWRLSFQEQERLLMDNKRTLKPTIKLLKKMRDNMGQKCIASYYIKTVLLHIVDHKDLSFWTNPLSQVFMTVLKEYREFIKDQKIPYYWNKKNNLIGKVGSDTLANVSNRIGVVIKDIENNPDKPETVAKYLCKIWDQIDVKCVQLEFSVSRDEYRILAGGVVTEASTQSSNQSCVVA</sequence>
<evidence type="ECO:0000313" key="15">
    <source>
        <dbReference type="Proteomes" id="UP000719412"/>
    </source>
</evidence>
<keyword evidence="6" id="KW-0479">Metal-binding</keyword>
<evidence type="ECO:0000256" key="8">
    <source>
        <dbReference type="ARBA" id="ARBA00022840"/>
    </source>
</evidence>
<dbReference type="EMBL" id="JABDTM020011965">
    <property type="protein sequence ID" value="KAH0820414.1"/>
    <property type="molecule type" value="Genomic_DNA"/>
</dbReference>
<feature type="domain" description="Mab-21-like nucleotidyltransferase" evidence="12">
    <location>
        <begin position="14"/>
        <end position="109"/>
    </location>
</feature>
<keyword evidence="5" id="KW-0548">Nucleotidyltransferase</keyword>
<accession>A0A8J6HTM4</accession>
<comment type="caution">
    <text evidence="14">The sequence shown here is derived from an EMBL/GenBank/DDBJ whole genome shotgun (WGS) entry which is preliminary data.</text>
</comment>
<dbReference type="GO" id="GO:0005524">
    <property type="term" value="F:ATP binding"/>
    <property type="evidence" value="ECO:0007669"/>
    <property type="project" value="UniProtKB-KW"/>
</dbReference>
<dbReference type="AlphaFoldDB" id="A0A8J6HTM4"/>
<dbReference type="SMART" id="SM01265">
    <property type="entry name" value="Mab-21"/>
    <property type="match status" value="3"/>
</dbReference>
<comment type="cofactor">
    <cofactor evidence="1">
        <name>Mn(2+)</name>
        <dbReference type="ChEBI" id="CHEBI:29035"/>
    </cofactor>
</comment>